<evidence type="ECO:0000256" key="1">
    <source>
        <dbReference type="SAM" id="MobiDB-lite"/>
    </source>
</evidence>
<gene>
    <name evidence="2" type="ORF">XBI1_1870079</name>
</gene>
<feature type="region of interest" description="Disordered" evidence="1">
    <location>
        <begin position="1"/>
        <end position="25"/>
    </location>
</feature>
<evidence type="ECO:0000313" key="2">
    <source>
        <dbReference type="EMBL" id="CDH32113.1"/>
    </source>
</evidence>
<comment type="caution">
    <text evidence="2">The sequence shown here is derived from an EMBL/GenBank/DDBJ whole genome shotgun (WGS) entry which is preliminary data.</text>
</comment>
<dbReference type="Proteomes" id="UP000028480">
    <property type="component" value="Unassembled WGS sequence"/>
</dbReference>
<organism evidence="2">
    <name type="scientific">Xenorhabdus bovienii str. Intermedium</name>
    <dbReference type="NCBI Taxonomy" id="1379677"/>
    <lineage>
        <taxon>Bacteria</taxon>
        <taxon>Pseudomonadati</taxon>
        <taxon>Pseudomonadota</taxon>
        <taxon>Gammaproteobacteria</taxon>
        <taxon>Enterobacterales</taxon>
        <taxon>Morganellaceae</taxon>
        <taxon>Xenorhabdus</taxon>
    </lineage>
</organism>
<accession>A0A077QG47</accession>
<sequence>MPNVTYLNDKDINSKNRSSYHDNSELGAYSNELSELSEKNKENRGEYTKNKLKAPERMMTYPYNAISSPWRDKVLSPESLQETETQLLMHKFKEGDILYGLDNPRATALADLAKVGFKRTSKSTANSGNVFSRLRQYFRKKNNTKRNILIQNDITNATWDASKPREYATDKSIKKEVHDYQRVINFKEFLSKHSKYNVKDDTELVTALINNPSMITSVPLWQKTSKAGLDYQLFVNKAPVHFLVDTIGDDINTVISKQGHGASITSSELRWLYRHKDTKEVKENLKFWRDGKAVPHSEIFADTKWSSYQPKHRYS</sequence>
<dbReference type="RefSeq" id="WP_038185845.1">
    <property type="nucleotide sequence ID" value="NZ_CAWLWA010000137.1"/>
</dbReference>
<reference evidence="2" key="1">
    <citation type="submission" date="2013-07" db="EMBL/GenBank/DDBJ databases">
        <title>Sub-species coevolution in mutualistic symbiosis.</title>
        <authorList>
            <person name="Murfin K."/>
            <person name="Klassen J."/>
            <person name="Lee M."/>
            <person name="Forst S."/>
            <person name="Stock P."/>
            <person name="Goodrich-Blair H."/>
        </authorList>
    </citation>
    <scope>NUCLEOTIDE SEQUENCE [LARGE SCALE GENOMIC DNA]</scope>
    <source>
        <strain evidence="2">Intermedium</strain>
    </source>
</reference>
<protein>
    <submittedName>
        <fullName evidence="2">Uncharacterized protein</fullName>
    </submittedName>
</protein>
<dbReference type="HOGENOM" id="CLU_894159_0_0_6"/>
<feature type="compositionally biased region" description="Basic and acidic residues" evidence="1">
    <location>
        <begin position="8"/>
        <end position="24"/>
    </location>
</feature>
<dbReference type="EMBL" id="CBTB010000098">
    <property type="protein sequence ID" value="CDH32113.1"/>
    <property type="molecule type" value="Genomic_DNA"/>
</dbReference>
<proteinExistence type="predicted"/>
<dbReference type="AlphaFoldDB" id="A0A077QG47"/>
<name>A0A077QG47_XENBV</name>